<dbReference type="GO" id="GO:0016746">
    <property type="term" value="F:acyltransferase activity"/>
    <property type="evidence" value="ECO:0007669"/>
    <property type="project" value="UniProtKB-KW"/>
</dbReference>
<keyword evidence="4" id="KW-0444">Lipid biosynthesis</keyword>
<evidence type="ECO:0000256" key="14">
    <source>
        <dbReference type="SAM" id="Phobius"/>
    </source>
</evidence>
<reference evidence="15 16" key="1">
    <citation type="journal article" date="2011" name="Proc. Natl. Acad. Sci. U.S.A.">
        <title>Comparative genomics of xylose-fermenting fungi for enhanced biofuel production.</title>
        <authorList>
            <person name="Wohlbach D.J."/>
            <person name="Kuo A."/>
            <person name="Sato T.K."/>
            <person name="Potts K.M."/>
            <person name="Salamov A.A."/>
            <person name="LaButti K.M."/>
            <person name="Sun H."/>
            <person name="Clum A."/>
            <person name="Pangilinan J.L."/>
            <person name="Lindquist E.A."/>
            <person name="Lucas S."/>
            <person name="Lapidus A."/>
            <person name="Jin M."/>
            <person name="Gunawan C."/>
            <person name="Balan V."/>
            <person name="Dale B.E."/>
            <person name="Jeffries T.W."/>
            <person name="Zinkel R."/>
            <person name="Barry K.W."/>
            <person name="Grigoriev I.V."/>
            <person name="Gasch A.P."/>
        </authorList>
    </citation>
    <scope>NUCLEOTIDE SEQUENCE [LARGE SCALE GENOMIC DNA]</scope>
    <source>
        <strain evidence="16">ATCC 10573 / BCRC 21748 / CBS 615 / JCM 9827 / NBRC 10315 / NRRL Y-1498 / VKM Y-70</strain>
    </source>
</reference>
<protein>
    <recommendedName>
        <fullName evidence="3">Glycerophosphocholine acyltransferase 1</fullName>
    </recommendedName>
</protein>
<keyword evidence="16" id="KW-1185">Reference proteome</keyword>
<dbReference type="KEGG" id="cten:18248941"/>
<dbReference type="PANTHER" id="PTHR31201">
    <property type="entry name" value="OS01G0585100 PROTEIN"/>
    <property type="match status" value="1"/>
</dbReference>
<name>G3B5B1_CANTC</name>
<evidence type="ECO:0000256" key="2">
    <source>
        <dbReference type="ARBA" id="ARBA00006675"/>
    </source>
</evidence>
<feature type="transmembrane region" description="Helical" evidence="14">
    <location>
        <begin position="159"/>
        <end position="177"/>
    </location>
</feature>
<dbReference type="HOGENOM" id="CLU_1013923_0_0_1"/>
<dbReference type="GO" id="GO:0016020">
    <property type="term" value="C:membrane"/>
    <property type="evidence" value="ECO:0007669"/>
    <property type="project" value="UniProtKB-SubCell"/>
</dbReference>
<keyword evidence="10" id="KW-0594">Phospholipid biosynthesis</keyword>
<evidence type="ECO:0000313" key="15">
    <source>
        <dbReference type="EMBL" id="EGV63172.1"/>
    </source>
</evidence>
<feature type="transmembrane region" description="Helical" evidence="14">
    <location>
        <begin position="134"/>
        <end position="153"/>
    </location>
</feature>
<dbReference type="GeneID" id="18248941"/>
<feature type="transmembrane region" description="Helical" evidence="14">
    <location>
        <begin position="184"/>
        <end position="202"/>
    </location>
</feature>
<keyword evidence="7 14" id="KW-1133">Transmembrane helix</keyword>
<dbReference type="EMBL" id="GL996524">
    <property type="protein sequence ID" value="EGV63172.1"/>
    <property type="molecule type" value="Genomic_DNA"/>
</dbReference>
<comment type="similarity">
    <text evidence="2">Belongs to the GPC1 family.</text>
</comment>
<evidence type="ECO:0000256" key="9">
    <source>
        <dbReference type="ARBA" id="ARBA00023136"/>
    </source>
</evidence>
<dbReference type="InterPro" id="IPR021261">
    <property type="entry name" value="GPCAT"/>
</dbReference>
<evidence type="ECO:0000256" key="7">
    <source>
        <dbReference type="ARBA" id="ARBA00022989"/>
    </source>
</evidence>
<dbReference type="PANTHER" id="PTHR31201:SF1">
    <property type="entry name" value="GLYCEROPHOSPHOCHOLINE ACYLTRANSFERASE 1"/>
    <property type="match status" value="1"/>
</dbReference>
<dbReference type="Proteomes" id="UP000000707">
    <property type="component" value="Unassembled WGS sequence"/>
</dbReference>
<keyword evidence="6 14" id="KW-0812">Transmembrane</keyword>
<keyword evidence="12" id="KW-0012">Acyltransferase</keyword>
<feature type="region of interest" description="Disordered" evidence="13">
    <location>
        <begin position="1"/>
        <end position="32"/>
    </location>
</feature>
<sequence length="275" mass="31721">MDSVIDDSPSGSNGEEKADFSSSRNNDDYDSETELGDYTLKRTDSSSSLSFIDLNKLLYLQDFDFGVGLDHVSDSAKRRFNEMKTKTKQRLNRLKIDSNQTRDLSKLQELLNQRLAKFDEKVHKNLESSATEKLFYALAVSCIAAGGFVLGKYPSYFHVFYTVLFCLLMPIRFYSYFKQSFQYYLADLCYYVNLLLMLFIWYKPDSKSLFVSVFSLSLGTLSFAVITWRNSLVLHSIEKTTSSFIHVMPPITLFVIVHEMPKDFVKERFPAVLKI</sequence>
<evidence type="ECO:0000256" key="1">
    <source>
        <dbReference type="ARBA" id="ARBA00004141"/>
    </source>
</evidence>
<comment type="subcellular location">
    <subcellularLocation>
        <location evidence="1">Membrane</location>
        <topology evidence="1">Multi-pass membrane protein</topology>
    </subcellularLocation>
</comment>
<dbReference type="GO" id="GO:0006656">
    <property type="term" value="P:phosphatidylcholine biosynthetic process"/>
    <property type="evidence" value="ECO:0007669"/>
    <property type="project" value="TreeGrafter"/>
</dbReference>
<keyword evidence="9 14" id="KW-0472">Membrane</keyword>
<dbReference type="Pfam" id="PF10998">
    <property type="entry name" value="DUF2838"/>
    <property type="match status" value="1"/>
</dbReference>
<evidence type="ECO:0000256" key="6">
    <source>
        <dbReference type="ARBA" id="ARBA00022692"/>
    </source>
</evidence>
<evidence type="ECO:0000256" key="8">
    <source>
        <dbReference type="ARBA" id="ARBA00023098"/>
    </source>
</evidence>
<dbReference type="OrthoDB" id="406287at2759"/>
<evidence type="ECO:0000256" key="10">
    <source>
        <dbReference type="ARBA" id="ARBA00023209"/>
    </source>
</evidence>
<evidence type="ECO:0000313" key="16">
    <source>
        <dbReference type="Proteomes" id="UP000000707"/>
    </source>
</evidence>
<accession>G3B5B1</accession>
<keyword evidence="8" id="KW-0443">Lipid metabolism</keyword>
<evidence type="ECO:0000256" key="3">
    <source>
        <dbReference type="ARBA" id="ARBA00019082"/>
    </source>
</evidence>
<evidence type="ECO:0000256" key="13">
    <source>
        <dbReference type="SAM" id="MobiDB-lite"/>
    </source>
</evidence>
<evidence type="ECO:0000256" key="11">
    <source>
        <dbReference type="ARBA" id="ARBA00023264"/>
    </source>
</evidence>
<evidence type="ECO:0000256" key="4">
    <source>
        <dbReference type="ARBA" id="ARBA00022516"/>
    </source>
</evidence>
<organism evidence="16">
    <name type="scientific">Candida tenuis (strain ATCC 10573 / BCRC 21748 / CBS 615 / JCM 9827 / NBRC 10315 / NRRL Y-1498 / VKM Y-70)</name>
    <name type="common">Yeast</name>
    <name type="synonym">Yamadazyma tenuis</name>
    <dbReference type="NCBI Taxonomy" id="590646"/>
    <lineage>
        <taxon>Eukaryota</taxon>
        <taxon>Fungi</taxon>
        <taxon>Dikarya</taxon>
        <taxon>Ascomycota</taxon>
        <taxon>Saccharomycotina</taxon>
        <taxon>Pichiomycetes</taxon>
        <taxon>Debaryomycetaceae</taxon>
        <taxon>Yamadazyma</taxon>
    </lineage>
</organism>
<feature type="non-terminal residue" evidence="15">
    <location>
        <position position="275"/>
    </location>
</feature>
<keyword evidence="11" id="KW-1208">Phospholipid metabolism</keyword>
<evidence type="ECO:0000256" key="5">
    <source>
        <dbReference type="ARBA" id="ARBA00022679"/>
    </source>
</evidence>
<gene>
    <name evidence="15" type="ORF">CANTEDRAFT_123060</name>
</gene>
<proteinExistence type="inferred from homology"/>
<feature type="transmembrane region" description="Helical" evidence="14">
    <location>
        <begin position="208"/>
        <end position="228"/>
    </location>
</feature>
<evidence type="ECO:0000256" key="12">
    <source>
        <dbReference type="ARBA" id="ARBA00023315"/>
    </source>
</evidence>
<keyword evidence="5" id="KW-0808">Transferase</keyword>
<dbReference type="AlphaFoldDB" id="G3B5B1"/>